<dbReference type="EMBL" id="BMAO01004734">
    <property type="protein sequence ID" value="GFQ96596.1"/>
    <property type="molecule type" value="Genomic_DNA"/>
</dbReference>
<gene>
    <name evidence="2" type="ORF">TNCT_718231</name>
</gene>
<evidence type="ECO:0000313" key="3">
    <source>
        <dbReference type="Proteomes" id="UP000887116"/>
    </source>
</evidence>
<evidence type="ECO:0000313" key="2">
    <source>
        <dbReference type="EMBL" id="GFQ96596.1"/>
    </source>
</evidence>
<sequence length="108" mass="12356">MCKKNQSIKPSVYFLFGNVLACFSGLGRIAYLWLSDNGQIIFKEEGSFATEKLCLVCEWENCNVVEADIEIFLSHVVNTHLTNLTLVLANFLPYSFFKCRWINNVPLN</sequence>
<dbReference type="OrthoDB" id="10260596at2759"/>
<dbReference type="AlphaFoldDB" id="A0A8X6G5H0"/>
<reference evidence="2" key="1">
    <citation type="submission" date="2020-07" db="EMBL/GenBank/DDBJ databases">
        <title>Multicomponent nature underlies the extraordinary mechanical properties of spider dragline silk.</title>
        <authorList>
            <person name="Kono N."/>
            <person name="Nakamura H."/>
            <person name="Mori M."/>
            <person name="Yoshida Y."/>
            <person name="Ohtoshi R."/>
            <person name="Malay A.D."/>
            <person name="Moran D.A.P."/>
            <person name="Tomita M."/>
            <person name="Numata K."/>
            <person name="Arakawa K."/>
        </authorList>
    </citation>
    <scope>NUCLEOTIDE SEQUENCE</scope>
</reference>
<protein>
    <submittedName>
        <fullName evidence="2">Uncharacterized protein</fullName>
    </submittedName>
</protein>
<keyword evidence="3" id="KW-1185">Reference proteome</keyword>
<accession>A0A8X6G5H0</accession>
<name>A0A8X6G5H0_TRICU</name>
<dbReference type="Proteomes" id="UP000887116">
    <property type="component" value="Unassembled WGS sequence"/>
</dbReference>
<keyword evidence="1" id="KW-0812">Transmembrane</keyword>
<comment type="caution">
    <text evidence="2">The sequence shown here is derived from an EMBL/GenBank/DDBJ whole genome shotgun (WGS) entry which is preliminary data.</text>
</comment>
<organism evidence="2 3">
    <name type="scientific">Trichonephila clavata</name>
    <name type="common">Joro spider</name>
    <name type="synonym">Nephila clavata</name>
    <dbReference type="NCBI Taxonomy" id="2740835"/>
    <lineage>
        <taxon>Eukaryota</taxon>
        <taxon>Metazoa</taxon>
        <taxon>Ecdysozoa</taxon>
        <taxon>Arthropoda</taxon>
        <taxon>Chelicerata</taxon>
        <taxon>Arachnida</taxon>
        <taxon>Araneae</taxon>
        <taxon>Araneomorphae</taxon>
        <taxon>Entelegynae</taxon>
        <taxon>Araneoidea</taxon>
        <taxon>Nephilidae</taxon>
        <taxon>Trichonephila</taxon>
    </lineage>
</organism>
<keyword evidence="1" id="KW-0472">Membrane</keyword>
<keyword evidence="1" id="KW-1133">Transmembrane helix</keyword>
<proteinExistence type="predicted"/>
<evidence type="ECO:0000256" key="1">
    <source>
        <dbReference type="SAM" id="Phobius"/>
    </source>
</evidence>
<feature type="transmembrane region" description="Helical" evidence="1">
    <location>
        <begin position="12"/>
        <end position="34"/>
    </location>
</feature>